<evidence type="ECO:0000313" key="2">
    <source>
        <dbReference type="Proteomes" id="UP000054035"/>
    </source>
</evidence>
<name>A0A0P6VG83_9XANT</name>
<dbReference type="PIRSF" id="PIRSF029287">
    <property type="entry name" value="UCP029287"/>
    <property type="match status" value="1"/>
</dbReference>
<dbReference type="InterPro" id="IPR038225">
    <property type="entry name" value="TagF_sf"/>
</dbReference>
<dbReference type="Pfam" id="PF09867">
    <property type="entry name" value="TagF_N"/>
    <property type="match status" value="1"/>
</dbReference>
<dbReference type="PATRIC" id="fig|53413.25.peg.195"/>
<gene>
    <name evidence="1" type="ORF">XAXN_10945</name>
</gene>
<dbReference type="NCBIfam" id="TIGR03373">
    <property type="entry name" value="VI_minor_4"/>
    <property type="match status" value="1"/>
</dbReference>
<dbReference type="Gene3D" id="3.40.1730.10">
    <property type="entry name" value="pa0076 domain"/>
    <property type="match status" value="1"/>
</dbReference>
<dbReference type="AlphaFoldDB" id="A0A0P6VG83"/>
<organism evidence="1 2">
    <name type="scientific">Xanthomonas axonopodis</name>
    <dbReference type="NCBI Taxonomy" id="53413"/>
    <lineage>
        <taxon>Bacteria</taxon>
        <taxon>Pseudomonadati</taxon>
        <taxon>Pseudomonadota</taxon>
        <taxon>Gammaproteobacteria</taxon>
        <taxon>Lysobacterales</taxon>
        <taxon>Lysobacteraceae</taxon>
        <taxon>Xanthomonas</taxon>
    </lineage>
</organism>
<accession>A0A0P6VG83</accession>
<dbReference type="RefSeq" id="WP_054319544.1">
    <property type="nucleotide sequence ID" value="NZ_JFAQ01000103.1"/>
</dbReference>
<reference evidence="1 2" key="1">
    <citation type="submission" date="2014-02" db="EMBL/GenBank/DDBJ databases">
        <title>Genome sequence of Xanthomonas axonopodis DSM 3585 (T).</title>
        <authorList>
            <person name="Midha S."/>
            <person name="Patil P.B."/>
        </authorList>
    </citation>
    <scope>NUCLEOTIDE SEQUENCE [LARGE SCALE GENOMIC DNA]</scope>
    <source>
        <strain evidence="1 2">DSM 3585</strain>
    </source>
</reference>
<sequence length="218" mass="23079">MSAMQRPPGFYGKLPAVGDFVHRRLPETFVEPWHAAMQGLLSATGAAITTPEYHPPVWRFVLLPGLAGTVAWAGTMRASVDRVGRAFPLVIAAPLTANAANGTTTDAATPTDLRLPAWLDAADTVLSNIGAGRQQDGTWLDQACMAFVQQQRKHASPLAVPLLADPTTAGSSLWWTAMTGSPPGVCLRIAGWPAACCHASVLLGSWYAPSARLAQELQ</sequence>
<dbReference type="InterPro" id="IPR017748">
    <property type="entry name" value="TagF"/>
</dbReference>
<dbReference type="Proteomes" id="UP000054035">
    <property type="component" value="Unassembled WGS sequence"/>
</dbReference>
<evidence type="ECO:0000313" key="1">
    <source>
        <dbReference type="EMBL" id="KPL48868.1"/>
    </source>
</evidence>
<proteinExistence type="predicted"/>
<dbReference type="OrthoDB" id="9801841at2"/>
<protein>
    <submittedName>
        <fullName evidence="1">Type VI secretion system protein ImpM</fullName>
    </submittedName>
</protein>
<comment type="caution">
    <text evidence="1">The sequence shown here is derived from an EMBL/GenBank/DDBJ whole genome shotgun (WGS) entry which is preliminary data.</text>
</comment>
<dbReference type="EMBL" id="JFAQ01000103">
    <property type="protein sequence ID" value="KPL48868.1"/>
    <property type="molecule type" value="Genomic_DNA"/>
</dbReference>